<dbReference type="Proteomes" id="UP000317557">
    <property type="component" value="Unassembled WGS sequence"/>
</dbReference>
<sequence length="457" mass="54328">MINLFEYQNKADLTDGMEGLEEFLDGIWNQREKSGYYYGNEEEEDEKIEAQRFLQFLHRTDEIKSNKYVGVIHFQGQKINLLPKIFFDDNREVSKHDINAIQQHILWWLSYCRKIKFPSYQTSLGAEKSDFFEVLIYLFAKYTRELLGHSIYQQYQEVRREVQFVRGRLDIERYINQNLSKGRWHKVNCIYDPFVLDNRFNQIIKYVTNLLFHQTQNDESKKYLREILFTLDDVSDIPASAEECKSIQFNPAFAEFETVRDYCQLFLDHAVSFDYKNDLKLFAFLLPMEYLFEDFIYGFIEKEVDGIKAIAQSSSTHLDHDKTFALKPDLILKTKEKQIIADTKYKMVYNDQDDPKKGISQSDLYQVLAYAVRFKIDEIALLYPDQLSNYHEEVTGFIIRDEFADQVDVNIKAYQLPIINRAMFEGQWKRGKKLDEIFADAAEKLRRRVDYLFTSSI</sequence>
<gene>
    <name evidence="1" type="ORF">SAMN06265219_10589</name>
</gene>
<keyword evidence="2" id="KW-1185">Reference proteome</keyword>
<name>A0A521CER4_9BACT</name>
<dbReference type="InterPro" id="IPR019292">
    <property type="entry name" value="McrC"/>
</dbReference>
<reference evidence="1 2" key="1">
    <citation type="submission" date="2017-05" db="EMBL/GenBank/DDBJ databases">
        <authorList>
            <person name="Varghese N."/>
            <person name="Submissions S."/>
        </authorList>
    </citation>
    <scope>NUCLEOTIDE SEQUENCE [LARGE SCALE GENOMIC DNA]</scope>
    <source>
        <strain evidence="1 2">DSM 21985</strain>
    </source>
</reference>
<evidence type="ECO:0000313" key="1">
    <source>
        <dbReference type="EMBL" id="SMO57927.1"/>
    </source>
</evidence>
<proteinExistence type="predicted"/>
<dbReference type="OrthoDB" id="307209at2"/>
<dbReference type="EMBL" id="FXTP01000005">
    <property type="protein sequence ID" value="SMO57927.1"/>
    <property type="molecule type" value="Genomic_DNA"/>
</dbReference>
<dbReference type="AlphaFoldDB" id="A0A521CER4"/>
<accession>A0A521CER4</accession>
<dbReference type="Pfam" id="PF10117">
    <property type="entry name" value="McrBC"/>
    <property type="match status" value="1"/>
</dbReference>
<dbReference type="RefSeq" id="WP_142453919.1">
    <property type="nucleotide sequence ID" value="NZ_FXTP01000005.1"/>
</dbReference>
<dbReference type="PANTHER" id="PTHR38733">
    <property type="entry name" value="PROTEIN MCRC"/>
    <property type="match status" value="1"/>
</dbReference>
<dbReference type="PANTHER" id="PTHR38733:SF1">
    <property type="entry name" value="TYPE IV METHYL-DIRECTED RESTRICTION ENZYME ECOKMCRBC"/>
    <property type="match status" value="1"/>
</dbReference>
<protein>
    <submittedName>
        <fullName evidence="1">5-methylcytosine-specific restriction enzyme subunit McrC</fullName>
    </submittedName>
</protein>
<organism evidence="1 2">
    <name type="scientific">Gracilimonas mengyeensis</name>
    <dbReference type="NCBI Taxonomy" id="1302730"/>
    <lineage>
        <taxon>Bacteria</taxon>
        <taxon>Pseudomonadati</taxon>
        <taxon>Balneolota</taxon>
        <taxon>Balneolia</taxon>
        <taxon>Balneolales</taxon>
        <taxon>Balneolaceae</taxon>
        <taxon>Gracilimonas</taxon>
    </lineage>
</organism>
<evidence type="ECO:0000313" key="2">
    <source>
        <dbReference type="Proteomes" id="UP000317557"/>
    </source>
</evidence>